<evidence type="ECO:0000256" key="5">
    <source>
        <dbReference type="ARBA" id="ARBA00023136"/>
    </source>
</evidence>
<gene>
    <name evidence="8" type="ORF">MSPICULIGERA_LOCUS2948</name>
</gene>
<organism evidence="8 9">
    <name type="scientific">Mesorhabditis spiculigera</name>
    <dbReference type="NCBI Taxonomy" id="96644"/>
    <lineage>
        <taxon>Eukaryota</taxon>
        <taxon>Metazoa</taxon>
        <taxon>Ecdysozoa</taxon>
        <taxon>Nematoda</taxon>
        <taxon>Chromadorea</taxon>
        <taxon>Rhabditida</taxon>
        <taxon>Rhabditina</taxon>
        <taxon>Rhabditomorpha</taxon>
        <taxon>Rhabditoidea</taxon>
        <taxon>Rhabditidae</taxon>
        <taxon>Mesorhabditinae</taxon>
        <taxon>Mesorhabditis</taxon>
    </lineage>
</organism>
<evidence type="ECO:0000256" key="4">
    <source>
        <dbReference type="ARBA" id="ARBA00022989"/>
    </source>
</evidence>
<evidence type="ECO:0000256" key="1">
    <source>
        <dbReference type="ARBA" id="ARBA00004370"/>
    </source>
</evidence>
<comment type="subcellular location">
    <subcellularLocation>
        <location evidence="1">Membrane</location>
    </subcellularLocation>
</comment>
<evidence type="ECO:0000256" key="6">
    <source>
        <dbReference type="SAM" id="MobiDB-lite"/>
    </source>
</evidence>
<sequence length="99" mass="11016">MRRTTTTKKQSFSSSRRAAQSPRGEAGPWAADWHAKGRGAEPLAVYNDVGERCGWRMALCLLLCGLGWIPGFIYAAWVHFSGVGEQEEDAEEDVELQME</sequence>
<accession>A0AA36C8D8</accession>
<keyword evidence="3 7" id="KW-0812">Transmembrane</keyword>
<keyword evidence="9" id="KW-1185">Reference proteome</keyword>
<keyword evidence="4 7" id="KW-1133">Transmembrane helix</keyword>
<dbReference type="Pfam" id="PF01679">
    <property type="entry name" value="Pmp3"/>
    <property type="match status" value="1"/>
</dbReference>
<evidence type="ECO:0000313" key="8">
    <source>
        <dbReference type="EMBL" id="CAJ0564265.1"/>
    </source>
</evidence>
<feature type="transmembrane region" description="Helical" evidence="7">
    <location>
        <begin position="57"/>
        <end position="77"/>
    </location>
</feature>
<protein>
    <submittedName>
        <fullName evidence="8">Uncharacterized protein</fullName>
    </submittedName>
</protein>
<feature type="region of interest" description="Disordered" evidence="6">
    <location>
        <begin position="1"/>
        <end position="32"/>
    </location>
</feature>
<keyword evidence="5 7" id="KW-0472">Membrane</keyword>
<evidence type="ECO:0000256" key="3">
    <source>
        <dbReference type="ARBA" id="ARBA00022692"/>
    </source>
</evidence>
<feature type="compositionally biased region" description="Low complexity" evidence="6">
    <location>
        <begin position="7"/>
        <end position="21"/>
    </location>
</feature>
<dbReference type="EMBL" id="CATQJA010000845">
    <property type="protein sequence ID" value="CAJ0564265.1"/>
    <property type="molecule type" value="Genomic_DNA"/>
</dbReference>
<dbReference type="InterPro" id="IPR000612">
    <property type="entry name" value="PMP3"/>
</dbReference>
<evidence type="ECO:0000256" key="2">
    <source>
        <dbReference type="ARBA" id="ARBA00009530"/>
    </source>
</evidence>
<evidence type="ECO:0000313" key="9">
    <source>
        <dbReference type="Proteomes" id="UP001177023"/>
    </source>
</evidence>
<dbReference type="AlphaFoldDB" id="A0AA36C8D8"/>
<name>A0AA36C8D8_9BILA</name>
<dbReference type="Proteomes" id="UP001177023">
    <property type="component" value="Unassembled WGS sequence"/>
</dbReference>
<reference evidence="8" key="1">
    <citation type="submission" date="2023-06" db="EMBL/GenBank/DDBJ databases">
        <authorList>
            <person name="Delattre M."/>
        </authorList>
    </citation>
    <scope>NUCLEOTIDE SEQUENCE</scope>
    <source>
        <strain evidence="8">AF72</strain>
    </source>
</reference>
<comment type="caution">
    <text evidence="8">The sequence shown here is derived from an EMBL/GenBank/DDBJ whole genome shotgun (WGS) entry which is preliminary data.</text>
</comment>
<proteinExistence type="inferred from homology"/>
<evidence type="ECO:0000256" key="7">
    <source>
        <dbReference type="SAM" id="Phobius"/>
    </source>
</evidence>
<comment type="similarity">
    <text evidence="2">Belongs to the UPF0057 (PMP3) family.</text>
</comment>
<feature type="non-terminal residue" evidence="8">
    <location>
        <position position="99"/>
    </location>
</feature>
<dbReference type="GO" id="GO:0016020">
    <property type="term" value="C:membrane"/>
    <property type="evidence" value="ECO:0007669"/>
    <property type="project" value="UniProtKB-SubCell"/>
</dbReference>